<keyword evidence="1" id="KW-1133">Transmembrane helix</keyword>
<keyword evidence="1" id="KW-0812">Transmembrane</keyword>
<dbReference type="RefSeq" id="WP_196204858.1">
    <property type="nucleotide sequence ID" value="NZ_JADPUN010000266.1"/>
</dbReference>
<proteinExistence type="predicted"/>
<evidence type="ECO:0000313" key="2">
    <source>
        <dbReference type="EMBL" id="MBF9133347.1"/>
    </source>
</evidence>
<gene>
    <name evidence="2" type="ORF">I0C86_30950</name>
</gene>
<evidence type="ECO:0000256" key="1">
    <source>
        <dbReference type="SAM" id="Phobius"/>
    </source>
</evidence>
<evidence type="ECO:0000313" key="3">
    <source>
        <dbReference type="Proteomes" id="UP000638560"/>
    </source>
</evidence>
<comment type="caution">
    <text evidence="2">The sequence shown here is derived from an EMBL/GenBank/DDBJ whole genome shotgun (WGS) entry which is preliminary data.</text>
</comment>
<keyword evidence="1" id="KW-0472">Membrane</keyword>
<dbReference type="Proteomes" id="UP000638560">
    <property type="component" value="Unassembled WGS sequence"/>
</dbReference>
<feature type="transmembrane region" description="Helical" evidence="1">
    <location>
        <begin position="7"/>
        <end position="27"/>
    </location>
</feature>
<feature type="transmembrane region" description="Helical" evidence="1">
    <location>
        <begin position="102"/>
        <end position="130"/>
    </location>
</feature>
<protein>
    <submittedName>
        <fullName evidence="2">Uncharacterized protein</fullName>
    </submittedName>
</protein>
<accession>A0ABS0H5F6</accession>
<reference evidence="2 3" key="1">
    <citation type="submission" date="2020-11" db="EMBL/GenBank/DDBJ databases">
        <title>A novel isolate from a Black sea contaminated sediment with potential to produce alkanes: Plantactinospora alkalitolerans sp. nov.</title>
        <authorList>
            <person name="Carro L."/>
            <person name="Veyisoglu A."/>
            <person name="Guven K."/>
            <person name="Schumann P."/>
            <person name="Klenk H.-P."/>
            <person name="Sahin N."/>
        </authorList>
    </citation>
    <scope>NUCLEOTIDE SEQUENCE [LARGE SCALE GENOMIC DNA]</scope>
    <source>
        <strain evidence="2 3">S1510</strain>
    </source>
</reference>
<sequence length="358" mass="38860">MSRKALWINVALAGILTAGIGVVTNLVTEKFSWTLLAVLLTLVVSGVLVAGLQMISGEVANQRTSVGTSEVPLTSSSHTTSNSQFIQVFGNRNRFVQNVQRLVVGISVQTFSAILAIVVVGFASAIYVIIEREQQQAQQKQQYAGQPPAIPNPYSYVSFDRYAPARDQECPGLFGLCVNAGQSLDAAEQLFVAHDEIPGSRSGLTWGQLDSECRAWELRNTKGVIVCAADEQITWIQVWVIPETPLTLATFGGEVHLPGSLGVISEEINRLVDAPPYSIRQIDGEGNWRNRAAWHYVGSEGVILADITVAGDSFKHWNTGGRPICDYRNAFPHLATVDVSLLTVQIWDVNQELGCPAG</sequence>
<name>A0ABS0H5F6_9ACTN</name>
<dbReference type="EMBL" id="JADPUN010000266">
    <property type="protein sequence ID" value="MBF9133347.1"/>
    <property type="molecule type" value="Genomic_DNA"/>
</dbReference>
<feature type="transmembrane region" description="Helical" evidence="1">
    <location>
        <begin position="33"/>
        <end position="55"/>
    </location>
</feature>
<keyword evidence="3" id="KW-1185">Reference proteome</keyword>
<organism evidence="2 3">
    <name type="scientific">Plantactinospora alkalitolerans</name>
    <dbReference type="NCBI Taxonomy" id="2789879"/>
    <lineage>
        <taxon>Bacteria</taxon>
        <taxon>Bacillati</taxon>
        <taxon>Actinomycetota</taxon>
        <taxon>Actinomycetes</taxon>
        <taxon>Micromonosporales</taxon>
        <taxon>Micromonosporaceae</taxon>
        <taxon>Plantactinospora</taxon>
    </lineage>
</organism>